<accession>A0A518HTV0</accession>
<dbReference type="GO" id="GO:0042802">
    <property type="term" value="F:identical protein binding"/>
    <property type="evidence" value="ECO:0007669"/>
    <property type="project" value="InterPro"/>
</dbReference>
<evidence type="ECO:0000256" key="1">
    <source>
        <dbReference type="SAM" id="SignalP"/>
    </source>
</evidence>
<dbReference type="Proteomes" id="UP000319004">
    <property type="component" value="Chromosome"/>
</dbReference>
<dbReference type="GO" id="GO:0008092">
    <property type="term" value="F:cytoskeletal protein binding"/>
    <property type="evidence" value="ECO:0007669"/>
    <property type="project" value="InterPro"/>
</dbReference>
<feature type="chain" id="PRO_5021912396" description="SLA1 homology domain-containing protein" evidence="1">
    <location>
        <begin position="29"/>
        <end position="927"/>
    </location>
</feature>
<dbReference type="InterPro" id="IPR015943">
    <property type="entry name" value="WD40/YVTN_repeat-like_dom_sf"/>
</dbReference>
<reference evidence="3 4" key="1">
    <citation type="submission" date="2019-03" db="EMBL/GenBank/DDBJ databases">
        <title>Deep-cultivation of Planctomycetes and their phenomic and genomic characterization uncovers novel biology.</title>
        <authorList>
            <person name="Wiegand S."/>
            <person name="Jogler M."/>
            <person name="Boedeker C."/>
            <person name="Pinto D."/>
            <person name="Vollmers J."/>
            <person name="Rivas-Marin E."/>
            <person name="Kohn T."/>
            <person name="Peeters S.H."/>
            <person name="Heuer A."/>
            <person name="Rast P."/>
            <person name="Oberbeckmann S."/>
            <person name="Bunk B."/>
            <person name="Jeske O."/>
            <person name="Meyerdierks A."/>
            <person name="Storesund J.E."/>
            <person name="Kallscheuer N."/>
            <person name="Luecker S."/>
            <person name="Lage O.M."/>
            <person name="Pohl T."/>
            <person name="Merkel B.J."/>
            <person name="Hornburger P."/>
            <person name="Mueller R.-W."/>
            <person name="Bruemmer F."/>
            <person name="Labrenz M."/>
            <person name="Spormann A.M."/>
            <person name="Op den Camp H."/>
            <person name="Overmann J."/>
            <person name="Amann R."/>
            <person name="Jetten M.S.M."/>
            <person name="Mascher T."/>
            <person name="Medema M.H."/>
            <person name="Devos D.P."/>
            <person name="Kaster A.-K."/>
            <person name="Ovreas L."/>
            <person name="Rohde M."/>
            <person name="Galperin M.Y."/>
            <person name="Jogler C."/>
        </authorList>
    </citation>
    <scope>NUCLEOTIDE SEQUENCE [LARGE SCALE GENOMIC DNA]</scope>
    <source>
        <strain evidence="3 4">Enr13</strain>
    </source>
</reference>
<feature type="domain" description="SLA1 homology" evidence="2">
    <location>
        <begin position="217"/>
        <end position="260"/>
    </location>
</feature>
<protein>
    <recommendedName>
        <fullName evidence="2">SLA1 homology domain-containing protein</fullName>
    </recommendedName>
</protein>
<dbReference type="RefSeq" id="WP_145388643.1">
    <property type="nucleotide sequence ID" value="NZ_CP037423.1"/>
</dbReference>
<evidence type="ECO:0000259" key="2">
    <source>
        <dbReference type="Pfam" id="PF03983"/>
    </source>
</evidence>
<evidence type="ECO:0000313" key="4">
    <source>
        <dbReference type="Proteomes" id="UP000319004"/>
    </source>
</evidence>
<keyword evidence="1" id="KW-0732">Signal</keyword>
<sequence precursor="true">MRPISSRVARQAACCFLLLWLSCGTLHAQRPSDAIAPVRVGDQVEVQWFRTWYPGTVQSYSEGTVNVQYDRGGGRMTTGEFKLEDTRFPNGEGAWMVWKDSSGKFSVEARYLSRTKTEVKIRKADGSEMTIPIDKLSSELRKQVLKVPVTGNENMIDGANPVRVGDQIEIEYFSKWYPGVVKRVLPGQVEVDYDYGSFKREGTFPLAEIRFPNGEGRWRLWTDASEQFKVVARYISRTQDKVTIRKEDGSDVTIPIALLSPNLRSLLAKTPITGEENKIDGANPVRVGDQIQVKYWFQWYDAVVTKVLAGEVEAQFKRHNRDLTERIKLTDIRFPNGEGRWREWSDASGSFTVIARFISRDETHVTIRKEDGTDSRVEIDKLNPTLRRLLAETPIITPRPRNFDFQSPRQELEVSAQAADLEQLVISASAATQPVFGTGGTGFAISKSDSVSAAIPVGGESQWVAVGAFSKNSSRSGGETRLYWASPKTKAVVEGPVFLDDERIVDYSAQQSRLLNVQVGGYWSQPIRFCTYRVGVGETTARAEASWEIPESKGSFGRRSQYMAKLIGGSRLLLGNDASVSLYDFATREIVYSISGVYENRFYLHPSGEFFAVMDNSGGVGVFEIDGGRQLAYRGGGRTYGGGVGFSQDGRHLLTVSGSEISVWDLFEGGQPKTLRQGGLAVGPATPISMLSGGWISAGSQIYSTGLKLVVWNYVGKGVSIADRQMLGRQMLVAATTSVSGQAHALVGVATVPHQDAIELMKKVDPDSLVMLKPGLGVRIEASGDSRIAQGLRRAAAARGFREDPSSEVILSGSAGPGKPEKRTYQLTSFGRIGGRQTEEHTVTPWIQKVEIRYRDQYAWGTQQGGVPYFVSFKEGGSLGAELQKSSQSSYDMFNNLKLPEELLYPRYQHGLGTTEITINGFVDKAN</sequence>
<dbReference type="SUPFAM" id="SSF50969">
    <property type="entry name" value="YVTN repeat-like/Quinoprotein amine dehydrogenase"/>
    <property type="match status" value="1"/>
</dbReference>
<name>A0A518HTV0_9BACT</name>
<evidence type="ECO:0000313" key="3">
    <source>
        <dbReference type="EMBL" id="QDV44272.1"/>
    </source>
</evidence>
<dbReference type="EMBL" id="CP037423">
    <property type="protein sequence ID" value="QDV44272.1"/>
    <property type="molecule type" value="Genomic_DNA"/>
</dbReference>
<dbReference type="Gene3D" id="2.130.10.10">
    <property type="entry name" value="YVTN repeat-like/Quinoprotein amine dehydrogenase"/>
    <property type="match status" value="1"/>
</dbReference>
<dbReference type="GO" id="GO:0030674">
    <property type="term" value="F:protein-macromolecule adaptor activity"/>
    <property type="evidence" value="ECO:0007669"/>
    <property type="project" value="InterPro"/>
</dbReference>
<organism evidence="3 4">
    <name type="scientific">Stieleria neptunia</name>
    <dbReference type="NCBI Taxonomy" id="2527979"/>
    <lineage>
        <taxon>Bacteria</taxon>
        <taxon>Pseudomonadati</taxon>
        <taxon>Planctomycetota</taxon>
        <taxon>Planctomycetia</taxon>
        <taxon>Pirellulales</taxon>
        <taxon>Pirellulaceae</taxon>
        <taxon>Stieleria</taxon>
    </lineage>
</organism>
<dbReference type="Gene3D" id="2.30.30.700">
    <property type="entry name" value="SLA1 homology domain 1"/>
    <property type="match status" value="3"/>
</dbReference>
<dbReference type="KEGG" id="snep:Enr13x_41360"/>
<feature type="signal peptide" evidence="1">
    <location>
        <begin position="1"/>
        <end position="28"/>
    </location>
</feature>
<dbReference type="Pfam" id="PF03983">
    <property type="entry name" value="SHD1"/>
    <property type="match status" value="2"/>
</dbReference>
<feature type="domain" description="SLA1 homology" evidence="2">
    <location>
        <begin position="97"/>
        <end position="139"/>
    </location>
</feature>
<dbReference type="OrthoDB" id="219961at2"/>
<dbReference type="PROSITE" id="PS51257">
    <property type="entry name" value="PROKAR_LIPOPROTEIN"/>
    <property type="match status" value="1"/>
</dbReference>
<dbReference type="GO" id="GO:0043130">
    <property type="term" value="F:ubiquitin binding"/>
    <property type="evidence" value="ECO:0007669"/>
    <property type="project" value="InterPro"/>
</dbReference>
<dbReference type="InterPro" id="IPR011044">
    <property type="entry name" value="Quino_amine_DH_bsu"/>
</dbReference>
<keyword evidence="4" id="KW-1185">Reference proteome</keyword>
<dbReference type="AlphaFoldDB" id="A0A518HTV0"/>
<dbReference type="InterPro" id="IPR007131">
    <property type="entry name" value="SHD1"/>
</dbReference>
<gene>
    <name evidence="3" type="ORF">Enr13x_41360</name>
</gene>
<proteinExistence type="predicted"/>